<dbReference type="InterPro" id="IPR000749">
    <property type="entry name" value="ATP-guanido_PTrfase"/>
</dbReference>
<proteinExistence type="inferred from homology"/>
<keyword evidence="4 7" id="KW-0418">Kinase</keyword>
<dbReference type="EMBL" id="OU594950">
    <property type="protein sequence ID" value="CAG9294442.1"/>
    <property type="molecule type" value="Genomic_DNA"/>
</dbReference>
<evidence type="ECO:0000256" key="2">
    <source>
        <dbReference type="ARBA" id="ARBA00022679"/>
    </source>
</evidence>
<evidence type="ECO:0000256" key="6">
    <source>
        <dbReference type="PROSITE-ProRule" id="PRU00842"/>
    </source>
</evidence>
<keyword evidence="3 7" id="KW-0547">Nucleotide-binding</keyword>
<dbReference type="AlphaFoldDB" id="A0A8J9XAP7"/>
<dbReference type="Gene3D" id="1.10.135.10">
    <property type="entry name" value="ATP:guanido phosphotransferase, N-terminal domain"/>
    <property type="match status" value="1"/>
</dbReference>
<feature type="binding site" evidence="7">
    <location>
        <begin position="302"/>
        <end position="307"/>
    </location>
    <ligand>
        <name>ATP</name>
        <dbReference type="ChEBI" id="CHEBI:30616"/>
    </ligand>
</feature>
<feature type="domain" description="Phosphagen kinase N-terminal" evidence="8">
    <location>
        <begin position="1"/>
        <end position="73"/>
    </location>
</feature>
<evidence type="ECO:0000256" key="4">
    <source>
        <dbReference type="ARBA" id="ARBA00022777"/>
    </source>
</evidence>
<dbReference type="GO" id="GO:0046314">
    <property type="term" value="P:phosphocreatine biosynthetic process"/>
    <property type="evidence" value="ECO:0007669"/>
    <property type="project" value="InterPro"/>
</dbReference>
<dbReference type="Gene3D" id="3.30.590.10">
    <property type="entry name" value="Glutamine synthetase/guanido kinase, catalytic domain"/>
    <property type="match status" value="1"/>
</dbReference>
<dbReference type="SUPFAM" id="SSF55931">
    <property type="entry name" value="Glutamine synthetase/guanido kinase"/>
    <property type="match status" value="1"/>
</dbReference>
<evidence type="ECO:0000259" key="8">
    <source>
        <dbReference type="PROSITE" id="PS51509"/>
    </source>
</evidence>
<feature type="non-terminal residue" evidence="10">
    <location>
        <position position="1"/>
    </location>
</feature>
<evidence type="ECO:0000256" key="3">
    <source>
        <dbReference type="ARBA" id="ARBA00022741"/>
    </source>
</evidence>
<feature type="binding site" evidence="7">
    <location>
        <begin position="108"/>
        <end position="112"/>
    </location>
    <ligand>
        <name>ATP</name>
        <dbReference type="ChEBI" id="CHEBI:30616"/>
    </ligand>
</feature>
<dbReference type="PROSITE" id="PS51509">
    <property type="entry name" value="PHOSPHAGEN_KINASE_N"/>
    <property type="match status" value="1"/>
</dbReference>
<evidence type="ECO:0000256" key="1">
    <source>
        <dbReference type="ARBA" id="ARBA00006798"/>
    </source>
</evidence>
<evidence type="ECO:0000313" key="10">
    <source>
        <dbReference type="EMBL" id="CAG9294442.1"/>
    </source>
</evidence>
<dbReference type="GO" id="GO:0004111">
    <property type="term" value="F:creatine kinase activity"/>
    <property type="evidence" value="ECO:0007669"/>
    <property type="project" value="InterPro"/>
</dbReference>
<evidence type="ECO:0000259" key="9">
    <source>
        <dbReference type="PROSITE" id="PS51510"/>
    </source>
</evidence>
<dbReference type="Pfam" id="PF00217">
    <property type="entry name" value="ATP-gua_Ptrans"/>
    <property type="match status" value="1"/>
</dbReference>
<dbReference type="GO" id="GO:0005615">
    <property type="term" value="C:extracellular space"/>
    <property type="evidence" value="ECO:0007669"/>
    <property type="project" value="TreeGrafter"/>
</dbReference>
<dbReference type="PANTHER" id="PTHR11547">
    <property type="entry name" value="ARGININE OR CREATINE KINASE"/>
    <property type="match status" value="1"/>
</dbReference>
<dbReference type="InterPro" id="IPR022413">
    <property type="entry name" value="ATP-guanido_PTrfase_N"/>
</dbReference>
<dbReference type="Pfam" id="PF02807">
    <property type="entry name" value="ATP-gua_PtransN"/>
    <property type="match status" value="1"/>
</dbReference>
<evidence type="ECO:0008006" key="11">
    <source>
        <dbReference type="Google" id="ProtNLM"/>
    </source>
</evidence>
<keyword evidence="2 7" id="KW-0808">Transferase</keyword>
<reference evidence="10" key="1">
    <citation type="submission" date="2022-02" db="EMBL/GenBank/DDBJ databases">
        <authorList>
            <person name="Giguere J D."/>
        </authorList>
    </citation>
    <scope>NUCLEOTIDE SEQUENCE</scope>
    <source>
        <strain evidence="10">CCAP 1055/1</strain>
    </source>
</reference>
<dbReference type="InterPro" id="IPR014746">
    <property type="entry name" value="Gln_synth/guanido_kin_cat_dom"/>
</dbReference>
<sequence>SLIRKYLTEAVYNDLKDKETTNGVCLDHMIRGAVSLPWGAKPPRGIGGVYAGDAESYQVFAPLLDPLIEDHHHADYRLRGQLRRHRTNLNPRQLLQQRLDPDGQYILYTRMRLARSIEGFRFSPCISVAERRQVEAILKNCIKDWKHGNKDSEYISVMNMTNEQHQSLLQRQLLFPDPDPFALCAGTHRDWPDARGVYCDDWQDPKILIWCNGEDHLWIISNAKGGDVQGVFTRLSTSVWALETSLEGRGHAFVEDKRLGFLNASPTNIGPALRASVFVKLVRLGRHPDFENLIRRLKLEARVYEETDRRYTGIFDIANSEALGKSEVELINVMIEGVGKLIELEKSLENGDVLDLNAA</sequence>
<feature type="domain" description="Phosphagen kinase C-terminal" evidence="9">
    <location>
        <begin position="105"/>
        <end position="348"/>
    </location>
</feature>
<dbReference type="InterPro" id="IPR022414">
    <property type="entry name" value="ATP-guanido_PTrfase_cat"/>
</dbReference>
<keyword evidence="5 7" id="KW-0067">ATP-binding</keyword>
<gene>
    <name evidence="10" type="ORF">PTTT1_LOCUS54693</name>
</gene>
<evidence type="ECO:0000256" key="5">
    <source>
        <dbReference type="ARBA" id="ARBA00022840"/>
    </source>
</evidence>
<dbReference type="PANTHER" id="PTHR11547:SF38">
    <property type="entry name" value="ARGININE KINASE 1-RELATED"/>
    <property type="match status" value="1"/>
</dbReference>
<protein>
    <recommendedName>
        <fullName evidence="11">Creatine kinase</fullName>
    </recommendedName>
</protein>
<comment type="similarity">
    <text evidence="1 6">Belongs to the ATP:guanido phosphotransferase family.</text>
</comment>
<name>A0A8J9XAP7_PHATR</name>
<dbReference type="Proteomes" id="UP000836788">
    <property type="component" value="Chromosome 9"/>
</dbReference>
<dbReference type="GO" id="GO:0005524">
    <property type="term" value="F:ATP binding"/>
    <property type="evidence" value="ECO:0007669"/>
    <property type="project" value="UniProtKB-UniRule"/>
</dbReference>
<dbReference type="InterPro" id="IPR036802">
    <property type="entry name" value="ATP-guanido_PTrfase_N_sf"/>
</dbReference>
<dbReference type="PROSITE" id="PS51510">
    <property type="entry name" value="PHOSPHAGEN_KINASE_C"/>
    <property type="match status" value="1"/>
</dbReference>
<accession>A0A8J9XAP7</accession>
<evidence type="ECO:0000256" key="7">
    <source>
        <dbReference type="PROSITE-ProRule" id="PRU00843"/>
    </source>
</evidence>
<dbReference type="SUPFAM" id="SSF48034">
    <property type="entry name" value="Guanido kinase N-terminal domain"/>
    <property type="match status" value="1"/>
</dbReference>
<organism evidence="10">
    <name type="scientific">Phaeodactylum tricornutum</name>
    <name type="common">Diatom</name>
    <dbReference type="NCBI Taxonomy" id="2850"/>
    <lineage>
        <taxon>Eukaryota</taxon>
        <taxon>Sar</taxon>
        <taxon>Stramenopiles</taxon>
        <taxon>Ochrophyta</taxon>
        <taxon>Bacillariophyta</taxon>
        <taxon>Bacillariophyceae</taxon>
        <taxon>Bacillariophycidae</taxon>
        <taxon>Naviculales</taxon>
        <taxon>Phaeodactylaceae</taxon>
        <taxon>Phaeodactylum</taxon>
    </lineage>
</organism>
<comment type="caution">
    <text evidence="7">Lacks conserved residue(s) required for the propagation of feature annotation.</text>
</comment>
<feature type="binding site" evidence="7">
    <location>
        <begin position="274"/>
        <end position="278"/>
    </location>
    <ligand>
        <name>ATP</name>
        <dbReference type="ChEBI" id="CHEBI:30616"/>
    </ligand>
</feature>